<organism evidence="2">
    <name type="scientific">marine metagenome</name>
    <dbReference type="NCBI Taxonomy" id="408172"/>
    <lineage>
        <taxon>unclassified sequences</taxon>
        <taxon>metagenomes</taxon>
        <taxon>ecological metagenomes</taxon>
    </lineage>
</organism>
<keyword evidence="1" id="KW-0472">Membrane</keyword>
<proteinExistence type="predicted"/>
<keyword evidence="1" id="KW-0812">Transmembrane</keyword>
<sequence length="59" mass="6995">VLIHFSILCLGIMLNLIALILTLYLKNVQVWPPPGKYSWQFWFTWISFVEARKFTEPLV</sequence>
<evidence type="ECO:0000313" key="2">
    <source>
        <dbReference type="EMBL" id="SVC04941.1"/>
    </source>
</evidence>
<gene>
    <name evidence="2" type="ORF">METZ01_LOCUS257795</name>
</gene>
<feature type="non-terminal residue" evidence="2">
    <location>
        <position position="1"/>
    </location>
</feature>
<evidence type="ECO:0000256" key="1">
    <source>
        <dbReference type="SAM" id="Phobius"/>
    </source>
</evidence>
<dbReference type="AlphaFoldDB" id="A0A382J282"/>
<accession>A0A382J282</accession>
<feature type="transmembrane region" description="Helical" evidence="1">
    <location>
        <begin position="7"/>
        <end position="25"/>
    </location>
</feature>
<reference evidence="2" key="1">
    <citation type="submission" date="2018-05" db="EMBL/GenBank/DDBJ databases">
        <authorList>
            <person name="Lanie J.A."/>
            <person name="Ng W.-L."/>
            <person name="Kazmierczak K.M."/>
            <person name="Andrzejewski T.M."/>
            <person name="Davidsen T.M."/>
            <person name="Wayne K.J."/>
            <person name="Tettelin H."/>
            <person name="Glass J.I."/>
            <person name="Rusch D."/>
            <person name="Podicherti R."/>
            <person name="Tsui H.-C.T."/>
            <person name="Winkler M.E."/>
        </authorList>
    </citation>
    <scope>NUCLEOTIDE SEQUENCE</scope>
</reference>
<dbReference type="EMBL" id="UINC01070643">
    <property type="protein sequence ID" value="SVC04941.1"/>
    <property type="molecule type" value="Genomic_DNA"/>
</dbReference>
<keyword evidence="1" id="KW-1133">Transmembrane helix</keyword>
<protein>
    <submittedName>
        <fullName evidence="2">Uncharacterized protein</fullName>
    </submittedName>
</protein>
<name>A0A382J282_9ZZZZ</name>